<proteinExistence type="predicted"/>
<evidence type="ECO:0000313" key="1">
    <source>
        <dbReference type="EMBL" id="KAH7933627.1"/>
    </source>
</evidence>
<keyword evidence="2" id="KW-1185">Reference proteome</keyword>
<gene>
    <name evidence="1" type="ORF">HPB49_014445</name>
</gene>
<name>A0ACB8C464_DERSI</name>
<protein>
    <submittedName>
        <fullName evidence="1">Uncharacterized protein</fullName>
    </submittedName>
</protein>
<dbReference type="Proteomes" id="UP000821865">
    <property type="component" value="Chromosome 9"/>
</dbReference>
<evidence type="ECO:0000313" key="2">
    <source>
        <dbReference type="Proteomes" id="UP000821865"/>
    </source>
</evidence>
<sequence length="416" mass="45106">MISRGHEWAVLEDLTLSDHRLIAFSFPFELPPLRKQFTFQGKADLLRQLAGEPWLDAVTRAQLRSGTALDAVLQKFSLIYTRAHARHLRNTKRGPHRANAWWTPELGCERGRVRAMRRKYQRARDPDMRAQLRDVFAAARAQYRAHISDAQECALKRYCMECSKKSIFGAPFKAAFGKARPPVVLPALRAPDGRLTSDTLGSASLLLRTQVSLDDVSTDTAEHVAIRAVAAAPAVAGQWLILAAAGMADSGEQPADASPASERAVGTVLLAALSSNTQDELSGARCAEGAMILMSARLASATTVLRSTADADQSAQLFALIQAVDTNITDYLCVPATKIGMAVRTLLFSKLGEAAGLFAELRTAAAMDRDAVAELRAQLADLELARECPAARPFDGPRGRLSSVIPVGVFCRTSWL</sequence>
<organism evidence="1 2">
    <name type="scientific">Dermacentor silvarum</name>
    <name type="common">Tick</name>
    <dbReference type="NCBI Taxonomy" id="543639"/>
    <lineage>
        <taxon>Eukaryota</taxon>
        <taxon>Metazoa</taxon>
        <taxon>Ecdysozoa</taxon>
        <taxon>Arthropoda</taxon>
        <taxon>Chelicerata</taxon>
        <taxon>Arachnida</taxon>
        <taxon>Acari</taxon>
        <taxon>Parasitiformes</taxon>
        <taxon>Ixodida</taxon>
        <taxon>Ixodoidea</taxon>
        <taxon>Ixodidae</taxon>
        <taxon>Rhipicephalinae</taxon>
        <taxon>Dermacentor</taxon>
    </lineage>
</organism>
<comment type="caution">
    <text evidence="1">The sequence shown here is derived from an EMBL/GenBank/DDBJ whole genome shotgun (WGS) entry which is preliminary data.</text>
</comment>
<dbReference type="EMBL" id="CM023478">
    <property type="protein sequence ID" value="KAH7933627.1"/>
    <property type="molecule type" value="Genomic_DNA"/>
</dbReference>
<accession>A0ACB8C464</accession>
<reference evidence="1" key="1">
    <citation type="submission" date="2020-05" db="EMBL/GenBank/DDBJ databases">
        <title>Large-scale comparative analyses of tick genomes elucidate their genetic diversity and vector capacities.</title>
        <authorList>
            <person name="Jia N."/>
            <person name="Wang J."/>
            <person name="Shi W."/>
            <person name="Du L."/>
            <person name="Sun Y."/>
            <person name="Zhan W."/>
            <person name="Jiang J."/>
            <person name="Wang Q."/>
            <person name="Zhang B."/>
            <person name="Ji P."/>
            <person name="Sakyi L.B."/>
            <person name="Cui X."/>
            <person name="Yuan T."/>
            <person name="Jiang B."/>
            <person name="Yang W."/>
            <person name="Lam T.T.-Y."/>
            <person name="Chang Q."/>
            <person name="Ding S."/>
            <person name="Wang X."/>
            <person name="Zhu J."/>
            <person name="Ruan X."/>
            <person name="Zhao L."/>
            <person name="Wei J."/>
            <person name="Que T."/>
            <person name="Du C."/>
            <person name="Cheng J."/>
            <person name="Dai P."/>
            <person name="Han X."/>
            <person name="Huang E."/>
            <person name="Gao Y."/>
            <person name="Liu J."/>
            <person name="Shao H."/>
            <person name="Ye R."/>
            <person name="Li L."/>
            <person name="Wei W."/>
            <person name="Wang X."/>
            <person name="Wang C."/>
            <person name="Yang T."/>
            <person name="Huo Q."/>
            <person name="Li W."/>
            <person name="Guo W."/>
            <person name="Chen H."/>
            <person name="Zhou L."/>
            <person name="Ni X."/>
            <person name="Tian J."/>
            <person name="Zhou Y."/>
            <person name="Sheng Y."/>
            <person name="Liu T."/>
            <person name="Pan Y."/>
            <person name="Xia L."/>
            <person name="Li J."/>
            <person name="Zhao F."/>
            <person name="Cao W."/>
        </authorList>
    </citation>
    <scope>NUCLEOTIDE SEQUENCE</scope>
    <source>
        <strain evidence="1">Dsil-2018</strain>
    </source>
</reference>